<keyword evidence="2" id="KW-1133">Transmembrane helix</keyword>
<protein>
    <submittedName>
        <fullName evidence="3">Uncharacterized protein</fullName>
    </submittedName>
</protein>
<dbReference type="EMBL" id="QZWG01000001">
    <property type="protein sequence ID" value="RZC31581.1"/>
    <property type="molecule type" value="Genomic_DNA"/>
</dbReference>
<keyword evidence="2" id="KW-0812">Transmembrane</keyword>
<proteinExistence type="predicted"/>
<keyword evidence="4" id="KW-1185">Reference proteome</keyword>
<dbReference type="Gramene" id="XM_028324781.1">
    <property type="protein sequence ID" value="XP_028180582.1"/>
    <property type="gene ID" value="LOC114367588"/>
</dbReference>
<dbReference type="PANTHER" id="PTHR33919:SF9">
    <property type="entry name" value="RIBOSOME BIOGENESIS NEP1-LIKE PROTEIN"/>
    <property type="match status" value="1"/>
</dbReference>
<organism evidence="3 4">
    <name type="scientific">Glycine soja</name>
    <name type="common">Wild soybean</name>
    <dbReference type="NCBI Taxonomy" id="3848"/>
    <lineage>
        <taxon>Eukaryota</taxon>
        <taxon>Viridiplantae</taxon>
        <taxon>Streptophyta</taxon>
        <taxon>Embryophyta</taxon>
        <taxon>Tracheophyta</taxon>
        <taxon>Spermatophyta</taxon>
        <taxon>Magnoliopsida</taxon>
        <taxon>eudicotyledons</taxon>
        <taxon>Gunneridae</taxon>
        <taxon>Pentapetalae</taxon>
        <taxon>rosids</taxon>
        <taxon>fabids</taxon>
        <taxon>Fabales</taxon>
        <taxon>Fabaceae</taxon>
        <taxon>Papilionoideae</taxon>
        <taxon>50 kb inversion clade</taxon>
        <taxon>NPAAA clade</taxon>
        <taxon>indigoferoid/millettioid clade</taxon>
        <taxon>Phaseoleae</taxon>
        <taxon>Glycine</taxon>
        <taxon>Glycine subgen. Soja</taxon>
    </lineage>
</organism>
<evidence type="ECO:0000313" key="4">
    <source>
        <dbReference type="Proteomes" id="UP000289340"/>
    </source>
</evidence>
<evidence type="ECO:0000256" key="1">
    <source>
        <dbReference type="SAM" id="MobiDB-lite"/>
    </source>
</evidence>
<dbReference type="PANTHER" id="PTHR33919">
    <property type="entry name" value="OS09G0127700 PROTEIN"/>
    <property type="match status" value="1"/>
</dbReference>
<keyword evidence="2" id="KW-0472">Membrane</keyword>
<reference evidence="3 4" key="1">
    <citation type="submission" date="2018-09" db="EMBL/GenBank/DDBJ databases">
        <title>A high-quality reference genome of wild soybean provides a powerful tool to mine soybean genomes.</title>
        <authorList>
            <person name="Xie M."/>
            <person name="Chung C.Y.L."/>
            <person name="Li M.-W."/>
            <person name="Wong F.-L."/>
            <person name="Chan T.-F."/>
            <person name="Lam H.-M."/>
        </authorList>
    </citation>
    <scope>NUCLEOTIDE SEQUENCE [LARGE SCALE GENOMIC DNA]</scope>
    <source>
        <strain evidence="4">cv. W05</strain>
        <tissue evidence="3">Hypocotyl of etiolated seedlings</tissue>
    </source>
</reference>
<feature type="region of interest" description="Disordered" evidence="1">
    <location>
        <begin position="108"/>
        <end position="142"/>
    </location>
</feature>
<feature type="region of interest" description="Disordered" evidence="1">
    <location>
        <begin position="71"/>
        <end position="90"/>
    </location>
</feature>
<dbReference type="AlphaFoldDB" id="A0A445M7S2"/>
<name>A0A445M7S2_GLYSO</name>
<dbReference type="Proteomes" id="UP000289340">
    <property type="component" value="Chromosome 1"/>
</dbReference>
<evidence type="ECO:0000313" key="3">
    <source>
        <dbReference type="EMBL" id="RZC31581.1"/>
    </source>
</evidence>
<gene>
    <name evidence="3" type="ORF">D0Y65_002440</name>
</gene>
<comment type="caution">
    <text evidence="3">The sequence shown here is derived from an EMBL/GenBank/DDBJ whole genome shotgun (WGS) entry which is preliminary data.</text>
</comment>
<feature type="transmembrane region" description="Helical" evidence="2">
    <location>
        <begin position="39"/>
        <end position="60"/>
    </location>
</feature>
<evidence type="ECO:0000256" key="2">
    <source>
        <dbReference type="SAM" id="Phobius"/>
    </source>
</evidence>
<accession>A0A445M7S2</accession>
<sequence length="142" mass="15568">MAFRAARNVGLRLGGGRRSIATASAKKHDDWATLKAELAPVYMVCGMVAMAVAIGSHTAFQQLARSPTVHINKKRRESMPEVSDPDRTFNSATKFIDGSFLRKLSHIQDNNPTLHDPSHPNPFTTPRTAHTLKTVGVHPSSR</sequence>